<dbReference type="InterPro" id="IPR036291">
    <property type="entry name" value="NAD(P)-bd_dom_sf"/>
</dbReference>
<name>A0A6C1KDL9_XANAU</name>
<dbReference type="AlphaFoldDB" id="A0A6C1KDL9"/>
<dbReference type="SUPFAM" id="SSF50129">
    <property type="entry name" value="GroES-like"/>
    <property type="match status" value="1"/>
</dbReference>
<gene>
    <name evidence="2" type="ORF">FBQ73_15565</name>
</gene>
<dbReference type="Gene3D" id="3.40.50.720">
    <property type="entry name" value="NAD(P)-binding Rossmann-like Domain"/>
    <property type="match status" value="1"/>
</dbReference>
<dbReference type="Gene3D" id="3.90.180.10">
    <property type="entry name" value="Medium-chain alcohol dehydrogenases, catalytic domain"/>
    <property type="match status" value="1"/>
</dbReference>
<dbReference type="PANTHER" id="PTHR43677">
    <property type="entry name" value="SHORT-CHAIN DEHYDROGENASE/REDUCTASE"/>
    <property type="match status" value="1"/>
</dbReference>
<sequence>MKAVVCVRHGPPDALEIQDLPDPVPGPGEVVVAVSAIGLNFFDTLIIRDLYQVKPGLPFSPGAEFAGHVAALGAGVTSFAVGERVCGYVTHGAAREKVVVEAQFLARVPDDLDLVKAAGLIVTYGTSLYALRERGNLKAGESLAVLGASGGVGLAAVEIGRIMGARILACASSAEKVAFARAHGADEGFDYAQGDLKLALKAFGGSKGLDVVYDPVGGDMAEQALRALGSLGRFLVVGFAAGEIPKIPLNLLLLKNCDARGVAFGTVARSDPAWLAGVVAELMEHARTGRISAHVDKTFPLERCVDALGEIAGRRVRGKVVLTTGR</sequence>
<dbReference type="Proteomes" id="UP000305131">
    <property type="component" value="Unassembled WGS sequence"/>
</dbReference>
<dbReference type="SUPFAM" id="SSF51735">
    <property type="entry name" value="NAD(P)-binding Rossmann-fold domains"/>
    <property type="match status" value="1"/>
</dbReference>
<dbReference type="Pfam" id="PF08240">
    <property type="entry name" value="ADH_N"/>
    <property type="match status" value="1"/>
</dbReference>
<dbReference type="InterPro" id="IPR020843">
    <property type="entry name" value="ER"/>
</dbReference>
<comment type="caution">
    <text evidence="2">The sequence shown here is derived from an EMBL/GenBank/DDBJ whole genome shotgun (WGS) entry which is preliminary data.</text>
</comment>
<accession>A0A6C1KDL9</accession>
<dbReference type="InterPro" id="IPR013149">
    <property type="entry name" value="ADH-like_C"/>
</dbReference>
<protein>
    <submittedName>
        <fullName evidence="2">NADPH:quinone oxidoreductase family protein</fullName>
    </submittedName>
</protein>
<dbReference type="SMART" id="SM00829">
    <property type="entry name" value="PKS_ER"/>
    <property type="match status" value="1"/>
</dbReference>
<dbReference type="InterPro" id="IPR051397">
    <property type="entry name" value="Zn-ADH-like_protein"/>
</dbReference>
<dbReference type="InterPro" id="IPR013154">
    <property type="entry name" value="ADH-like_N"/>
</dbReference>
<dbReference type="OrthoDB" id="4190732at2"/>
<dbReference type="InterPro" id="IPR011032">
    <property type="entry name" value="GroES-like_sf"/>
</dbReference>
<dbReference type="EMBL" id="VAUP01000031">
    <property type="protein sequence ID" value="TLX42252.1"/>
    <property type="molecule type" value="Genomic_DNA"/>
</dbReference>
<organism evidence="2 3">
    <name type="scientific">Xanthobacter autotrophicus</name>
    <dbReference type="NCBI Taxonomy" id="280"/>
    <lineage>
        <taxon>Bacteria</taxon>
        <taxon>Pseudomonadati</taxon>
        <taxon>Pseudomonadota</taxon>
        <taxon>Alphaproteobacteria</taxon>
        <taxon>Hyphomicrobiales</taxon>
        <taxon>Xanthobacteraceae</taxon>
        <taxon>Xanthobacter</taxon>
    </lineage>
</organism>
<dbReference type="CDD" id="cd08241">
    <property type="entry name" value="QOR1"/>
    <property type="match status" value="1"/>
</dbReference>
<dbReference type="GO" id="GO:0016491">
    <property type="term" value="F:oxidoreductase activity"/>
    <property type="evidence" value="ECO:0007669"/>
    <property type="project" value="InterPro"/>
</dbReference>
<dbReference type="PANTHER" id="PTHR43677:SF4">
    <property type="entry name" value="QUINONE OXIDOREDUCTASE-LIKE PROTEIN 2"/>
    <property type="match status" value="1"/>
</dbReference>
<dbReference type="RefSeq" id="WP_138400391.1">
    <property type="nucleotide sequence ID" value="NZ_JBAFVI010000003.1"/>
</dbReference>
<evidence type="ECO:0000313" key="2">
    <source>
        <dbReference type="EMBL" id="TLX42252.1"/>
    </source>
</evidence>
<evidence type="ECO:0000259" key="1">
    <source>
        <dbReference type="SMART" id="SM00829"/>
    </source>
</evidence>
<evidence type="ECO:0000313" key="3">
    <source>
        <dbReference type="Proteomes" id="UP000305131"/>
    </source>
</evidence>
<dbReference type="Pfam" id="PF00107">
    <property type="entry name" value="ADH_zinc_N"/>
    <property type="match status" value="1"/>
</dbReference>
<dbReference type="GeneID" id="95774871"/>
<proteinExistence type="predicted"/>
<feature type="domain" description="Enoyl reductase (ER)" evidence="1">
    <location>
        <begin position="10"/>
        <end position="322"/>
    </location>
</feature>
<reference evidence="2 3" key="1">
    <citation type="submission" date="2019-05" db="EMBL/GenBank/DDBJ databases">
        <authorList>
            <person name="Zhou X."/>
        </authorList>
    </citation>
    <scope>NUCLEOTIDE SEQUENCE [LARGE SCALE GENOMIC DNA]</scope>
    <source>
        <strain evidence="2 3">DSM 432</strain>
    </source>
</reference>